<feature type="coiled-coil region" evidence="2">
    <location>
        <begin position="797"/>
        <end position="845"/>
    </location>
</feature>
<feature type="coiled-coil region" evidence="2">
    <location>
        <begin position="1175"/>
        <end position="1575"/>
    </location>
</feature>
<reference evidence="4" key="1">
    <citation type="submission" date="2025-08" db="UniProtKB">
        <authorList>
            <consortium name="Ensembl"/>
        </authorList>
    </citation>
    <scope>IDENTIFICATION</scope>
</reference>
<keyword evidence="5" id="KW-1185">Reference proteome</keyword>
<sequence length="1653" mass="188714">MFQKLEDTVLSPELALHVACLVGTFSPINPHFLFLPALWETTSSFNMQEENRLLQKEVSCLEDLLAQTRAEKDELASKHHAISERLEKALRVEAAQREGDGSLTLMELRQRFEDDEKAYKCKLLAYQEGQQHQAQLVQRLQNKVLQYKKRCGELEQQLLEKTSESEHQKQMVSTLPSSASAAVQGKPISDLFCPRGTSLSQMNMLLREQLDQMKCSNQRLAGELEKATSDLHRLRGELEQRASQWGNSRESSGAYLSNEHSRILLLWRQAATLRSLAEAQKDMARTARRLQTACLNLDSNLRLSESGTACSLEKQALQGARLEQQLREKVWEMIQLQSRWDGEKELQLQLESAQDMLGAVRKQLSDCQQEVQVAEQQLQEREELARALQDCRRDLQHCKSSTLLEKSFSSLLHGSCRQRSLEQLEEKTSALKKELVVVKESLNQAILEKDMLENEKECVSCALSKAKTNSAKLELAINKLKSEESELRDSLAKMGALAEGLAQDKVNLNRLLLQLEEEKSSLLEQRRELEQERAGLREQLVHLEQELAWMSAARQELEQSCQVAEERQEALGEEMRLLRREKAQLQDHLTQVRAGPGGDLPQITLPPCTLLCKSQASHDIYRSWAITALMLFLTAIPVWSATCLCSRVRDVTAQEGLSPSRPVLTPCSALARCQESLRLALREEKEEAVHRLHQEKEELLSKCEAEKEELAEEVLSLQQERDESLLLLENDKQKVSRESNGRGGALAAGKVQSQPLPVEGDVGSGIACWLWRTQRRALGNSEAWRTYLIKGDLRNLASKFEDAVAAHQREVKSLNEHIKELARERDSAVREAEQLRTQLRLAEDARDGVHKDLIELHDRLQEGEEARELQRKEMLETCRVLGDETREKEIMQKSNTELRDAIKKMESKRISLKRGLEEKEQKITMLEETKAAAQKEAGELRANLRKVEKSQMEARRELQELHRQVKMLGDENSKKGKEVSELQARLLQQEQREQLCRRQSLELKQRIAEMEGSQECVRKEVLSLQRKLVEVEWEARAREKGLTNSLGESHSKEKKLRDELHNMELKLQQAGGVSEGLQLRLSTTEGHLQGLETELAKAEAAKREVESKLGMLHSALRRTLGLSGQSPSPQRPCSPSKDLFMWTGEVPIVKLSVSCTCFSPFSFSTSPHPPRHLPLDDLRTQVMNLNRRLNEMASDRDQTNNRIVQLQKLLADSEEGKRGMDGRLSSAQMALALQEETIRRVERERHALAEQIATLECSMHAREEKNRELQVKVTRLKAKDTKLETDKRRLKEVLEAAESRATKLELSHRSMEGELQHVRLSLVDRDTEIQALQEQVQALRCQLGDSESKSAMLQQELGRLGHSLAQTEDKESHLKDKVQSLSQALTDASTGSSTLQENIFQLQKALTAAEQDRRVLQERMDSVRQALSDSKRQNHSLTDTMRMLQDQLGELELRCRELEAQVEHLQEVSRGERKDGLELKAAALLQNVQDENSILQERLMTLQRAVAHLEGENKELERSAFELKQDNSALKKTLSKAEREMFRKEDNAMWFSAEKKQLDLSLSCLRQEVEDTLRQNQPLQVSPLMERAHAQRLMELETERLRSTQLQAEWSLESRERSHKQRVRVLEDQVEGIGAEETVLPHSGAPDREMILK</sequence>
<feature type="coiled-coil region" evidence="2">
    <location>
        <begin position="210"/>
        <end position="244"/>
    </location>
</feature>
<evidence type="ECO:0000256" key="2">
    <source>
        <dbReference type="SAM" id="Coils"/>
    </source>
</evidence>
<dbReference type="Gene3D" id="1.10.287.1490">
    <property type="match status" value="1"/>
</dbReference>
<dbReference type="Ensembl" id="ENSCABT00000022872.1">
    <property type="protein sequence ID" value="ENSCABP00000020873.1"/>
    <property type="gene ID" value="ENSCABG00000015391.1"/>
</dbReference>
<keyword evidence="1 2" id="KW-0175">Coiled coil</keyword>
<organism evidence="4 5">
    <name type="scientific">Chelonoidis abingdonii</name>
    <name type="common">Abingdon island giant tortoise</name>
    <name type="synonym">Testudo abingdonii</name>
    <dbReference type="NCBI Taxonomy" id="106734"/>
    <lineage>
        <taxon>Eukaryota</taxon>
        <taxon>Metazoa</taxon>
        <taxon>Chordata</taxon>
        <taxon>Craniata</taxon>
        <taxon>Vertebrata</taxon>
        <taxon>Euteleostomi</taxon>
        <taxon>Archelosauria</taxon>
        <taxon>Testudinata</taxon>
        <taxon>Testudines</taxon>
        <taxon>Cryptodira</taxon>
        <taxon>Durocryptodira</taxon>
        <taxon>Testudinoidea</taxon>
        <taxon>Testudinidae</taxon>
        <taxon>Chelonoidis</taxon>
    </lineage>
</organism>
<dbReference type="OMA" id="MEILHTE"/>
<dbReference type="GO" id="GO:0005813">
    <property type="term" value="C:centrosome"/>
    <property type="evidence" value="ECO:0007669"/>
    <property type="project" value="TreeGrafter"/>
</dbReference>
<feature type="domain" description="Rootletin-like coiled-coil" evidence="3">
    <location>
        <begin position="122"/>
        <end position="285"/>
    </location>
</feature>
<protein>
    <submittedName>
        <fullName evidence="4">Ciliary rootlet coiled-coil, rootletin family member 2</fullName>
    </submittedName>
</protein>
<feature type="coiled-coil region" evidence="2">
    <location>
        <begin position="51"/>
        <end position="78"/>
    </location>
</feature>
<feature type="coiled-coil region" evidence="2">
    <location>
        <begin position="421"/>
        <end position="588"/>
    </location>
</feature>
<dbReference type="GO" id="GO:0005814">
    <property type="term" value="C:centriole"/>
    <property type="evidence" value="ECO:0007669"/>
    <property type="project" value="TreeGrafter"/>
</dbReference>
<name>A0A8C0IU23_CHEAB</name>
<feature type="coiled-coil region" evidence="2">
    <location>
        <begin position="888"/>
        <end position="971"/>
    </location>
</feature>
<dbReference type="Proteomes" id="UP000694404">
    <property type="component" value="Unplaced"/>
</dbReference>
<dbReference type="Pfam" id="PF15035">
    <property type="entry name" value="Rootletin"/>
    <property type="match status" value="1"/>
</dbReference>
<dbReference type="PANTHER" id="PTHR23159:SF16">
    <property type="entry name" value="CILIARY ROOTLET COILED-COIL PROTEIN 2"/>
    <property type="match status" value="1"/>
</dbReference>
<dbReference type="PANTHER" id="PTHR23159">
    <property type="entry name" value="CENTROSOMAL PROTEIN 2"/>
    <property type="match status" value="1"/>
</dbReference>
<evidence type="ECO:0000313" key="4">
    <source>
        <dbReference type="Ensembl" id="ENSCABP00000020873.1"/>
    </source>
</evidence>
<proteinExistence type="predicted"/>
<dbReference type="InterPro" id="IPR055167">
    <property type="entry name" value="Rootletin-like_CC"/>
</dbReference>
<evidence type="ECO:0000256" key="1">
    <source>
        <dbReference type="ARBA" id="ARBA00023054"/>
    </source>
</evidence>
<gene>
    <name evidence="4" type="primary">CROCC2</name>
</gene>
<evidence type="ECO:0000259" key="3">
    <source>
        <dbReference type="Pfam" id="PF15035"/>
    </source>
</evidence>
<reference evidence="4" key="2">
    <citation type="submission" date="2025-09" db="UniProtKB">
        <authorList>
            <consortium name="Ensembl"/>
        </authorList>
    </citation>
    <scope>IDENTIFICATION</scope>
</reference>
<feature type="coiled-coil region" evidence="2">
    <location>
        <begin position="678"/>
        <end position="727"/>
    </location>
</feature>
<dbReference type="GeneTree" id="ENSGT00940000162689"/>
<dbReference type="SUPFAM" id="SSF57997">
    <property type="entry name" value="Tropomyosin"/>
    <property type="match status" value="2"/>
</dbReference>
<accession>A0A8C0IU23</accession>
<feature type="coiled-coil region" evidence="2">
    <location>
        <begin position="343"/>
        <end position="394"/>
    </location>
</feature>
<feature type="coiled-coil region" evidence="2">
    <location>
        <begin position="1081"/>
        <end position="1108"/>
    </location>
</feature>
<evidence type="ECO:0000313" key="5">
    <source>
        <dbReference type="Proteomes" id="UP000694404"/>
    </source>
</evidence>